<dbReference type="RefSeq" id="WP_155071273.1">
    <property type="nucleotide sequence ID" value="NZ_WIXO01000001.1"/>
</dbReference>
<name>A0A6G2BCV4_9ACTN</name>
<feature type="region of interest" description="Disordered" evidence="1">
    <location>
        <begin position="162"/>
        <end position="184"/>
    </location>
</feature>
<dbReference type="InterPro" id="IPR000835">
    <property type="entry name" value="HTH_MarR-typ"/>
</dbReference>
<dbReference type="Proteomes" id="UP000473014">
    <property type="component" value="Unassembled WGS sequence"/>
</dbReference>
<dbReference type="SUPFAM" id="SSF46785">
    <property type="entry name" value="Winged helix' DNA-binding domain"/>
    <property type="match status" value="1"/>
</dbReference>
<sequence length="184" mass="19686">MTTSASPPTTPTGASAPSAAASHGELAREIGLVGTVRRELARNLPHDCPPPSASVLALLRRHGEMRMTRLADLMGIDVSVASRHVAHAVEHGWIDRRPDPLDGRVRLLRLTGSGEGVLTEMHACVSRTLAHHLADWSAEDVGRLAELLSRLRTGFEDCDCRRTTRGARGVPPHPAAPRPATTDG</sequence>
<dbReference type="AlphaFoldDB" id="A0A6G2BCV4"/>
<dbReference type="Pfam" id="PF12802">
    <property type="entry name" value="MarR_2"/>
    <property type="match status" value="1"/>
</dbReference>
<feature type="domain" description="HTH marR-type" evidence="2">
    <location>
        <begin position="23"/>
        <end position="153"/>
    </location>
</feature>
<dbReference type="PROSITE" id="PS50995">
    <property type="entry name" value="HTH_MARR_2"/>
    <property type="match status" value="1"/>
</dbReference>
<dbReference type="OrthoDB" id="3778086at2"/>
<dbReference type="InterPro" id="IPR036388">
    <property type="entry name" value="WH-like_DNA-bd_sf"/>
</dbReference>
<dbReference type="SMART" id="SM00347">
    <property type="entry name" value="HTH_MARR"/>
    <property type="match status" value="1"/>
</dbReference>
<evidence type="ECO:0000259" key="2">
    <source>
        <dbReference type="PROSITE" id="PS50995"/>
    </source>
</evidence>
<evidence type="ECO:0000256" key="1">
    <source>
        <dbReference type="SAM" id="MobiDB-lite"/>
    </source>
</evidence>
<accession>A0A6G2BCV4</accession>
<keyword evidence="4" id="KW-1185">Reference proteome</keyword>
<dbReference type="InterPro" id="IPR036390">
    <property type="entry name" value="WH_DNA-bd_sf"/>
</dbReference>
<gene>
    <name evidence="3" type="ORF">F0L17_13500</name>
</gene>
<feature type="region of interest" description="Disordered" evidence="1">
    <location>
        <begin position="1"/>
        <end position="23"/>
    </location>
</feature>
<comment type="caution">
    <text evidence="3">The sequence shown here is derived from an EMBL/GenBank/DDBJ whole genome shotgun (WGS) entry which is preliminary data.</text>
</comment>
<proteinExistence type="predicted"/>
<dbReference type="Gene3D" id="1.10.10.10">
    <property type="entry name" value="Winged helix-like DNA-binding domain superfamily/Winged helix DNA-binding domain"/>
    <property type="match status" value="1"/>
</dbReference>
<dbReference type="GO" id="GO:0006950">
    <property type="term" value="P:response to stress"/>
    <property type="evidence" value="ECO:0007669"/>
    <property type="project" value="TreeGrafter"/>
</dbReference>
<dbReference type="PANTHER" id="PTHR33164">
    <property type="entry name" value="TRANSCRIPTIONAL REGULATOR, MARR FAMILY"/>
    <property type="match status" value="1"/>
</dbReference>
<protein>
    <submittedName>
        <fullName evidence="3">MarR family transcriptional regulator</fullName>
    </submittedName>
</protein>
<evidence type="ECO:0000313" key="3">
    <source>
        <dbReference type="EMBL" id="MTE20111.1"/>
    </source>
</evidence>
<dbReference type="EMBL" id="WIXO01000001">
    <property type="protein sequence ID" value="MTE20111.1"/>
    <property type="molecule type" value="Genomic_DNA"/>
</dbReference>
<dbReference type="GO" id="GO:0003700">
    <property type="term" value="F:DNA-binding transcription factor activity"/>
    <property type="evidence" value="ECO:0007669"/>
    <property type="project" value="InterPro"/>
</dbReference>
<feature type="compositionally biased region" description="Low complexity" evidence="1">
    <location>
        <begin position="1"/>
        <end position="22"/>
    </location>
</feature>
<reference evidence="3 4" key="1">
    <citation type="submission" date="2019-11" db="EMBL/GenBank/DDBJ databases">
        <authorList>
            <person name="Yuan L."/>
        </authorList>
    </citation>
    <scope>NUCLEOTIDE SEQUENCE [LARGE SCALE GENOMIC DNA]</scope>
    <source>
        <strain evidence="3 4">TRM43335</strain>
    </source>
</reference>
<dbReference type="PANTHER" id="PTHR33164:SF57">
    <property type="entry name" value="MARR-FAMILY TRANSCRIPTIONAL REGULATOR"/>
    <property type="match status" value="1"/>
</dbReference>
<evidence type="ECO:0000313" key="4">
    <source>
        <dbReference type="Proteomes" id="UP000473014"/>
    </source>
</evidence>
<dbReference type="InterPro" id="IPR039422">
    <property type="entry name" value="MarR/SlyA-like"/>
</dbReference>
<organism evidence="3 4">
    <name type="scientific">Streptomyces taklimakanensis</name>
    <dbReference type="NCBI Taxonomy" id="2569853"/>
    <lineage>
        <taxon>Bacteria</taxon>
        <taxon>Bacillati</taxon>
        <taxon>Actinomycetota</taxon>
        <taxon>Actinomycetes</taxon>
        <taxon>Kitasatosporales</taxon>
        <taxon>Streptomycetaceae</taxon>
        <taxon>Streptomyces</taxon>
    </lineage>
</organism>